<feature type="transmembrane region" description="Helical" evidence="7">
    <location>
        <begin position="122"/>
        <end position="144"/>
    </location>
</feature>
<dbReference type="Pfam" id="PF00528">
    <property type="entry name" value="BPD_transp_1"/>
    <property type="match status" value="1"/>
</dbReference>
<evidence type="ECO:0000313" key="11">
    <source>
        <dbReference type="Proteomes" id="UP000305109"/>
    </source>
</evidence>
<dbReference type="EMBL" id="SUMD01000010">
    <property type="protein sequence ID" value="TJZ75855.1"/>
    <property type="molecule type" value="Genomic_DNA"/>
</dbReference>
<dbReference type="InterPro" id="IPR000515">
    <property type="entry name" value="MetI-like"/>
</dbReference>
<evidence type="ECO:0000256" key="4">
    <source>
        <dbReference type="ARBA" id="ARBA00022692"/>
    </source>
</evidence>
<keyword evidence="3" id="KW-1003">Cell membrane</keyword>
<feature type="transmembrane region" description="Helical" evidence="7">
    <location>
        <begin position="221"/>
        <end position="250"/>
    </location>
</feature>
<dbReference type="InterPro" id="IPR035906">
    <property type="entry name" value="MetI-like_sf"/>
</dbReference>
<evidence type="ECO:0000256" key="5">
    <source>
        <dbReference type="ARBA" id="ARBA00022989"/>
    </source>
</evidence>
<dbReference type="PANTHER" id="PTHR30151:SF38">
    <property type="entry name" value="ALIPHATIC SULFONATES TRANSPORT PERMEASE PROTEIN SSUC-RELATED"/>
    <property type="match status" value="1"/>
</dbReference>
<evidence type="ECO:0000259" key="9">
    <source>
        <dbReference type="PROSITE" id="PS50928"/>
    </source>
</evidence>
<evidence type="ECO:0000256" key="8">
    <source>
        <dbReference type="SAM" id="MobiDB-lite"/>
    </source>
</evidence>
<feature type="compositionally biased region" description="Low complexity" evidence="8">
    <location>
        <begin position="1"/>
        <end position="14"/>
    </location>
</feature>
<keyword evidence="6 7" id="KW-0472">Membrane</keyword>
<comment type="similarity">
    <text evidence="7">Belongs to the binding-protein-dependent transport system permease family.</text>
</comment>
<evidence type="ECO:0000256" key="6">
    <source>
        <dbReference type="ARBA" id="ARBA00023136"/>
    </source>
</evidence>
<evidence type="ECO:0000313" key="10">
    <source>
        <dbReference type="EMBL" id="TJZ75855.1"/>
    </source>
</evidence>
<keyword evidence="11" id="KW-1185">Reference proteome</keyword>
<feature type="region of interest" description="Disordered" evidence="8">
    <location>
        <begin position="1"/>
        <end position="44"/>
    </location>
</feature>
<keyword evidence="5 7" id="KW-1133">Transmembrane helix</keyword>
<organism evidence="10 11">
    <name type="scientific">Rhodococcus oryzae</name>
    <dbReference type="NCBI Taxonomy" id="2571143"/>
    <lineage>
        <taxon>Bacteria</taxon>
        <taxon>Bacillati</taxon>
        <taxon>Actinomycetota</taxon>
        <taxon>Actinomycetes</taxon>
        <taxon>Mycobacteriales</taxon>
        <taxon>Nocardiaceae</taxon>
        <taxon>Rhodococcus</taxon>
    </lineage>
</organism>
<proteinExistence type="inferred from homology"/>
<protein>
    <submittedName>
        <fullName evidence="10">ABC transporter permease</fullName>
    </submittedName>
</protein>
<feature type="transmembrane region" description="Helical" evidence="7">
    <location>
        <begin position="181"/>
        <end position="200"/>
    </location>
</feature>
<evidence type="ECO:0000256" key="3">
    <source>
        <dbReference type="ARBA" id="ARBA00022475"/>
    </source>
</evidence>
<dbReference type="PANTHER" id="PTHR30151">
    <property type="entry name" value="ALKANE SULFONATE ABC TRANSPORTER-RELATED, MEMBRANE SUBUNIT"/>
    <property type="match status" value="1"/>
</dbReference>
<keyword evidence="2 7" id="KW-0813">Transport</keyword>
<keyword evidence="4 7" id="KW-0812">Transmembrane</keyword>
<feature type="transmembrane region" description="Helical" evidence="7">
    <location>
        <begin position="276"/>
        <end position="298"/>
    </location>
</feature>
<accession>A0ABY2RJ46</accession>
<dbReference type="SUPFAM" id="SSF161098">
    <property type="entry name" value="MetI-like"/>
    <property type="match status" value="1"/>
</dbReference>
<comment type="caution">
    <text evidence="10">The sequence shown here is derived from an EMBL/GenBank/DDBJ whole genome shotgun (WGS) entry which is preliminary data.</text>
</comment>
<evidence type="ECO:0000256" key="1">
    <source>
        <dbReference type="ARBA" id="ARBA00004651"/>
    </source>
</evidence>
<evidence type="ECO:0000256" key="2">
    <source>
        <dbReference type="ARBA" id="ARBA00022448"/>
    </source>
</evidence>
<gene>
    <name evidence="10" type="ORF">FCG67_19940</name>
</gene>
<comment type="subcellular location">
    <subcellularLocation>
        <location evidence="1 7">Cell membrane</location>
        <topology evidence="1 7">Multi-pass membrane protein</topology>
    </subcellularLocation>
</comment>
<evidence type="ECO:0000256" key="7">
    <source>
        <dbReference type="RuleBase" id="RU363032"/>
    </source>
</evidence>
<sequence length="312" mass="34074">MSSTPCSPRWTRPPRSSRPRRRPGTDVALLSPPRAREERGGPTTLELEAPRYRAGRARPAWVSIPLRFLVPALIVAAWWIGSATGAIPEEILAGPPAVWRAFTELYQTGQLVDFSIASFKRAAVGVFFGVLIGLALGVLSGLSSLGEELIDSTMQINRAIPFLALVPLFIAWFGIDETFKVLLIAVATVGPMYAYTYLGVRNVDRKMVEAAQSFGLRGWRLVFGAILPAALPGVLMALRICLSISITGLIAAEQVGTREGIGYLVTLAQEYNRTDYMVLCVVLYAVLGLIFDGIVRVIEKFAMPWRGQVAVR</sequence>
<dbReference type="Proteomes" id="UP000305109">
    <property type="component" value="Unassembled WGS sequence"/>
</dbReference>
<feature type="domain" description="ABC transmembrane type-1" evidence="9">
    <location>
        <begin position="115"/>
        <end position="295"/>
    </location>
</feature>
<reference evidence="10 11" key="1">
    <citation type="submission" date="2019-04" db="EMBL/GenBank/DDBJ databases">
        <title>Rhodococcus oryzae sp. nov., a novel actinomycete isolated from rhizosphere soil of rice (Oryza sativa L.).</title>
        <authorList>
            <person name="Li C."/>
        </authorList>
    </citation>
    <scope>NUCLEOTIDE SEQUENCE [LARGE SCALE GENOMIC DNA]</scope>
    <source>
        <strain evidence="10 11">NEAU-CX67</strain>
    </source>
</reference>
<name>A0ABY2RJ46_9NOCA</name>
<dbReference type="PROSITE" id="PS50928">
    <property type="entry name" value="ABC_TM1"/>
    <property type="match status" value="1"/>
</dbReference>
<feature type="transmembrane region" description="Helical" evidence="7">
    <location>
        <begin position="156"/>
        <end position="175"/>
    </location>
</feature>
<dbReference type="CDD" id="cd06261">
    <property type="entry name" value="TM_PBP2"/>
    <property type="match status" value="1"/>
</dbReference>
<feature type="transmembrane region" description="Helical" evidence="7">
    <location>
        <begin position="60"/>
        <end position="80"/>
    </location>
</feature>
<dbReference type="Gene3D" id="1.10.3720.10">
    <property type="entry name" value="MetI-like"/>
    <property type="match status" value="1"/>
</dbReference>